<dbReference type="Pfam" id="PF00356">
    <property type="entry name" value="LacI"/>
    <property type="match status" value="1"/>
</dbReference>
<evidence type="ECO:0000256" key="1">
    <source>
        <dbReference type="ARBA" id="ARBA00023015"/>
    </source>
</evidence>
<dbReference type="Proteomes" id="UP000185151">
    <property type="component" value="Unassembled WGS sequence"/>
</dbReference>
<keyword evidence="2" id="KW-0238">DNA-binding</keyword>
<dbReference type="CDD" id="cd06273">
    <property type="entry name" value="PBP1_LacI-like"/>
    <property type="match status" value="1"/>
</dbReference>
<dbReference type="InterPro" id="IPR000843">
    <property type="entry name" value="HTH_LacI"/>
</dbReference>
<proteinExistence type="predicted"/>
<dbReference type="EMBL" id="FSRU01000001">
    <property type="protein sequence ID" value="SIO38326.1"/>
    <property type="molecule type" value="Genomic_DNA"/>
</dbReference>
<dbReference type="GO" id="GO:0000976">
    <property type="term" value="F:transcription cis-regulatory region binding"/>
    <property type="evidence" value="ECO:0007669"/>
    <property type="project" value="TreeGrafter"/>
</dbReference>
<dbReference type="InterPro" id="IPR028082">
    <property type="entry name" value="Peripla_BP_I"/>
</dbReference>
<evidence type="ECO:0000256" key="3">
    <source>
        <dbReference type="ARBA" id="ARBA00023163"/>
    </source>
</evidence>
<accession>A0A1N6J2H1</accession>
<organism evidence="5 6">
    <name type="scientific">Paraburkholderia phenazinium</name>
    <dbReference type="NCBI Taxonomy" id="60549"/>
    <lineage>
        <taxon>Bacteria</taxon>
        <taxon>Pseudomonadati</taxon>
        <taxon>Pseudomonadota</taxon>
        <taxon>Betaproteobacteria</taxon>
        <taxon>Burkholderiales</taxon>
        <taxon>Burkholderiaceae</taxon>
        <taxon>Paraburkholderia</taxon>
    </lineage>
</organism>
<dbReference type="PROSITE" id="PS50932">
    <property type="entry name" value="HTH_LACI_2"/>
    <property type="match status" value="1"/>
</dbReference>
<keyword evidence="3" id="KW-0804">Transcription</keyword>
<evidence type="ECO:0000256" key="2">
    <source>
        <dbReference type="ARBA" id="ARBA00023125"/>
    </source>
</evidence>
<dbReference type="Pfam" id="PF13377">
    <property type="entry name" value="Peripla_BP_3"/>
    <property type="match status" value="1"/>
</dbReference>
<dbReference type="PANTHER" id="PTHR30146">
    <property type="entry name" value="LACI-RELATED TRANSCRIPTIONAL REPRESSOR"/>
    <property type="match status" value="1"/>
</dbReference>
<gene>
    <name evidence="5" type="ORF">SAMN05444165_2716</name>
</gene>
<dbReference type="CDD" id="cd01392">
    <property type="entry name" value="HTH_LacI"/>
    <property type="match status" value="1"/>
</dbReference>
<dbReference type="OrthoDB" id="8770688at2"/>
<dbReference type="Gene3D" id="3.40.50.2300">
    <property type="match status" value="2"/>
</dbReference>
<dbReference type="RefSeq" id="WP_074296123.1">
    <property type="nucleotide sequence ID" value="NZ_FSRU01000001.1"/>
</dbReference>
<dbReference type="Gene3D" id="1.10.260.40">
    <property type="entry name" value="lambda repressor-like DNA-binding domains"/>
    <property type="match status" value="1"/>
</dbReference>
<reference evidence="5 6" key="1">
    <citation type="submission" date="2016-11" db="EMBL/GenBank/DDBJ databases">
        <authorList>
            <person name="Jaros S."/>
            <person name="Januszkiewicz K."/>
            <person name="Wedrychowicz H."/>
        </authorList>
    </citation>
    <scope>NUCLEOTIDE SEQUENCE [LARGE SCALE GENOMIC DNA]</scope>
    <source>
        <strain evidence="5 6">GAS95</strain>
    </source>
</reference>
<dbReference type="InterPro" id="IPR010982">
    <property type="entry name" value="Lambda_DNA-bd_dom_sf"/>
</dbReference>
<dbReference type="SUPFAM" id="SSF47413">
    <property type="entry name" value="lambda repressor-like DNA-binding domains"/>
    <property type="match status" value="1"/>
</dbReference>
<evidence type="ECO:0000313" key="6">
    <source>
        <dbReference type="Proteomes" id="UP000185151"/>
    </source>
</evidence>
<dbReference type="PANTHER" id="PTHR30146:SF138">
    <property type="entry name" value="TRANSCRIPTIONAL REGULATORY PROTEIN"/>
    <property type="match status" value="1"/>
</dbReference>
<dbReference type="AlphaFoldDB" id="A0A1N6J2H1"/>
<evidence type="ECO:0000259" key="4">
    <source>
        <dbReference type="PROSITE" id="PS50932"/>
    </source>
</evidence>
<protein>
    <submittedName>
        <fullName evidence="5">LacI family transcriptional regulator</fullName>
    </submittedName>
</protein>
<name>A0A1N6J2H1_9BURK</name>
<dbReference type="InterPro" id="IPR046335">
    <property type="entry name" value="LacI/GalR-like_sensor"/>
</dbReference>
<dbReference type="GO" id="GO:0003700">
    <property type="term" value="F:DNA-binding transcription factor activity"/>
    <property type="evidence" value="ECO:0007669"/>
    <property type="project" value="TreeGrafter"/>
</dbReference>
<evidence type="ECO:0000313" key="5">
    <source>
        <dbReference type="EMBL" id="SIO38326.1"/>
    </source>
</evidence>
<dbReference type="SUPFAM" id="SSF53822">
    <property type="entry name" value="Periplasmic binding protein-like I"/>
    <property type="match status" value="1"/>
</dbReference>
<keyword evidence="1" id="KW-0805">Transcription regulation</keyword>
<dbReference type="SMART" id="SM00354">
    <property type="entry name" value="HTH_LACI"/>
    <property type="match status" value="1"/>
</dbReference>
<keyword evidence="6" id="KW-1185">Reference proteome</keyword>
<feature type="domain" description="HTH lacI-type" evidence="4">
    <location>
        <begin position="8"/>
        <end position="62"/>
    </location>
</feature>
<sequence length="351" mass="38237">MKSQKAKANVFDVAKAAGVSVATVSRAFNIPDRVGAEAREKVFNAAMQLGYSPNPAAKALRLQKSFIIGAVIPSLDYSMFARMTHAFEEQLTAAGYSVFVVTNGFDNRNMLDAVKKIVERGAEALLLVGKIEDPRLRSYLEETQIPCVTTYSYNEDPIVPSIGFDNYAATKQAVEFLIRLGHRNMAMVAGPLQGNDRQQARMRGFEETMRAHGLNDGIHIIEKSYGAAMMQGADAMRQIYYEFPDVTAVVCNADVFALSAIAECRRLGLRVPEDISVVGFDDDDYTTIFSPALTTIAVPAAEMGRHAARSLMGALTAGRRVMSARLDTQLVVRESTSVPRIAAAKISPEVA</sequence>